<keyword evidence="2" id="KW-1185">Reference proteome</keyword>
<proteinExistence type="predicted"/>
<sequence>MIYNLKVQIEKHLTNSSSALFENRAEADALAVIRANLGDLDQHHAQIGHVFRKLSFRLSSTLFYDLKQTQKGCDEYFMSPTATVIPVGLEQICSALSSMLIPPTKSCSQHLIDDPRTTFATRLHIQCGLEQNSSSKLVAYMVGCRYI</sequence>
<reference evidence="1" key="1">
    <citation type="submission" date="2023-04" db="EMBL/GenBank/DDBJ databases">
        <title>Phytophthora lilii NBRC 32176.</title>
        <authorList>
            <person name="Ichikawa N."/>
            <person name="Sato H."/>
            <person name="Tonouchi N."/>
        </authorList>
    </citation>
    <scope>NUCLEOTIDE SEQUENCE</scope>
    <source>
        <strain evidence="1">NBRC 32176</strain>
    </source>
</reference>
<evidence type="ECO:0000313" key="2">
    <source>
        <dbReference type="Proteomes" id="UP001165083"/>
    </source>
</evidence>
<gene>
    <name evidence="1" type="ORF">Plil01_000685000</name>
</gene>
<dbReference type="EMBL" id="BSXW01000313">
    <property type="protein sequence ID" value="GMF18338.1"/>
    <property type="molecule type" value="Genomic_DNA"/>
</dbReference>
<name>A0A9W6TSB6_9STRA</name>
<accession>A0A9W6TSB6</accession>
<evidence type="ECO:0000313" key="1">
    <source>
        <dbReference type="EMBL" id="GMF18338.1"/>
    </source>
</evidence>
<comment type="caution">
    <text evidence="1">The sequence shown here is derived from an EMBL/GenBank/DDBJ whole genome shotgun (WGS) entry which is preliminary data.</text>
</comment>
<dbReference type="AlphaFoldDB" id="A0A9W6TSB6"/>
<protein>
    <submittedName>
        <fullName evidence="1">Unnamed protein product</fullName>
    </submittedName>
</protein>
<organism evidence="1 2">
    <name type="scientific">Phytophthora lilii</name>
    <dbReference type="NCBI Taxonomy" id="2077276"/>
    <lineage>
        <taxon>Eukaryota</taxon>
        <taxon>Sar</taxon>
        <taxon>Stramenopiles</taxon>
        <taxon>Oomycota</taxon>
        <taxon>Peronosporomycetes</taxon>
        <taxon>Peronosporales</taxon>
        <taxon>Peronosporaceae</taxon>
        <taxon>Phytophthora</taxon>
    </lineage>
</organism>
<dbReference type="Proteomes" id="UP001165083">
    <property type="component" value="Unassembled WGS sequence"/>
</dbReference>